<dbReference type="AlphaFoldDB" id="A0A6J4T4X1"/>
<gene>
    <name evidence="2" type="ORF">AVDCRST_MAG13-2923</name>
</gene>
<protein>
    <recommendedName>
        <fullName evidence="1">ER-bound oxygenase mpaB/mpaB'/Rubber oxygenase catalytic domain-containing protein</fullName>
    </recommendedName>
</protein>
<feature type="domain" description="ER-bound oxygenase mpaB/mpaB'/Rubber oxygenase catalytic" evidence="1">
    <location>
        <begin position="20"/>
        <end position="249"/>
    </location>
</feature>
<organism evidence="2">
    <name type="scientific">uncultured Solirubrobacteraceae bacterium</name>
    <dbReference type="NCBI Taxonomy" id="1162706"/>
    <lineage>
        <taxon>Bacteria</taxon>
        <taxon>Bacillati</taxon>
        <taxon>Actinomycetota</taxon>
        <taxon>Thermoleophilia</taxon>
        <taxon>Solirubrobacterales</taxon>
        <taxon>Solirubrobacteraceae</taxon>
        <taxon>environmental samples</taxon>
    </lineage>
</organism>
<evidence type="ECO:0000313" key="2">
    <source>
        <dbReference type="EMBL" id="CAA9513303.1"/>
    </source>
</evidence>
<name>A0A6J4T4X1_9ACTN</name>
<dbReference type="PANTHER" id="PTHR36151:SF3">
    <property type="entry name" value="ER-BOUND OXYGENASE MPAB_MPAB'_RUBBER OXYGENASE CATALYTIC DOMAIN-CONTAINING PROTEIN"/>
    <property type="match status" value="1"/>
</dbReference>
<dbReference type="GO" id="GO:0016491">
    <property type="term" value="F:oxidoreductase activity"/>
    <property type="evidence" value="ECO:0007669"/>
    <property type="project" value="InterPro"/>
</dbReference>
<reference evidence="2" key="1">
    <citation type="submission" date="2020-02" db="EMBL/GenBank/DDBJ databases">
        <authorList>
            <person name="Meier V. D."/>
        </authorList>
    </citation>
    <scope>NUCLEOTIDE SEQUENCE</scope>
    <source>
        <strain evidence="2">AVDCRST_MAG13</strain>
    </source>
</reference>
<evidence type="ECO:0000259" key="1">
    <source>
        <dbReference type="Pfam" id="PF09995"/>
    </source>
</evidence>
<dbReference type="Pfam" id="PF09995">
    <property type="entry name" value="MPAB_Lcp_cat"/>
    <property type="match status" value="1"/>
</dbReference>
<dbReference type="InterPro" id="IPR018713">
    <property type="entry name" value="MPAB/Lcp_cat_dom"/>
</dbReference>
<dbReference type="PANTHER" id="PTHR36151">
    <property type="entry name" value="BLR2777 PROTEIN"/>
    <property type="match status" value="1"/>
</dbReference>
<proteinExistence type="predicted"/>
<accession>A0A6J4T4X1</accession>
<sequence>MSRPMPSSDSYFADDAVIRRVLREVATALSGPRALLMMAAHPVAFEGFFMSTGALDDPYKRLQRTGVVMNEIVWGSRAKADAYTARVRKAHAGVRGTLPRDAGPFPAGTAYAADDPDLLLWVLACLVDSADLSYRNYVGPLSRDERDELWQGYRVVGGCFGLAPDDMPADIEGFDRYMGEMIDSDMLWVTPKARELGHQIVLNPPVGLKYRPVLEAINFLTIGWLPPRVRRGFGLSWDPVRGAALQANAEYVKRFVLPLLPESLRVLPVARAAAATVPSQVAGAAQQRAA</sequence>
<dbReference type="EMBL" id="CADCVO010000472">
    <property type="protein sequence ID" value="CAA9513303.1"/>
    <property type="molecule type" value="Genomic_DNA"/>
</dbReference>